<dbReference type="EMBL" id="CP036273">
    <property type="protein sequence ID" value="QDU22250.1"/>
    <property type="molecule type" value="Genomic_DNA"/>
</dbReference>
<dbReference type="AlphaFoldDB" id="A0A517XXL3"/>
<dbReference type="Pfam" id="PF07585">
    <property type="entry name" value="BBP7"/>
    <property type="match status" value="1"/>
</dbReference>
<feature type="region of interest" description="Disordered" evidence="1">
    <location>
        <begin position="113"/>
        <end position="217"/>
    </location>
</feature>
<protein>
    <recommendedName>
        <fullName evidence="5">BBP7 family outer membrane beta-barrel protein</fullName>
    </recommendedName>
</protein>
<feature type="compositionally biased region" description="Pro residues" evidence="1">
    <location>
        <begin position="205"/>
        <end position="216"/>
    </location>
</feature>
<evidence type="ECO:0008006" key="5">
    <source>
        <dbReference type="Google" id="ProtNLM"/>
    </source>
</evidence>
<evidence type="ECO:0000313" key="3">
    <source>
        <dbReference type="EMBL" id="QDU22250.1"/>
    </source>
</evidence>
<name>A0A517XXL3_9BACT</name>
<feature type="compositionally biased region" description="Pro residues" evidence="1">
    <location>
        <begin position="141"/>
        <end position="182"/>
    </location>
</feature>
<accession>A0A517XXL3</accession>
<dbReference type="OrthoDB" id="8212403at2"/>
<dbReference type="KEGG" id="uli:ETAA1_42270"/>
<feature type="signal peptide" evidence="2">
    <location>
        <begin position="1"/>
        <end position="22"/>
    </location>
</feature>
<dbReference type="PRINTS" id="PR01217">
    <property type="entry name" value="PRICHEXTENSN"/>
</dbReference>
<dbReference type="InterPro" id="IPR011446">
    <property type="entry name" value="BBP7"/>
</dbReference>
<organism evidence="3 4">
    <name type="scientific">Urbifossiella limnaea</name>
    <dbReference type="NCBI Taxonomy" id="2528023"/>
    <lineage>
        <taxon>Bacteria</taxon>
        <taxon>Pseudomonadati</taxon>
        <taxon>Planctomycetota</taxon>
        <taxon>Planctomycetia</taxon>
        <taxon>Gemmatales</taxon>
        <taxon>Gemmataceae</taxon>
        <taxon>Urbifossiella</taxon>
    </lineage>
</organism>
<evidence type="ECO:0000256" key="2">
    <source>
        <dbReference type="SAM" id="SignalP"/>
    </source>
</evidence>
<dbReference type="RefSeq" id="WP_145241834.1">
    <property type="nucleotide sequence ID" value="NZ_CP036273.1"/>
</dbReference>
<dbReference type="Proteomes" id="UP000319576">
    <property type="component" value="Chromosome"/>
</dbReference>
<reference evidence="3 4" key="1">
    <citation type="submission" date="2019-02" db="EMBL/GenBank/DDBJ databases">
        <title>Deep-cultivation of Planctomycetes and their phenomic and genomic characterization uncovers novel biology.</title>
        <authorList>
            <person name="Wiegand S."/>
            <person name="Jogler M."/>
            <person name="Boedeker C."/>
            <person name="Pinto D."/>
            <person name="Vollmers J."/>
            <person name="Rivas-Marin E."/>
            <person name="Kohn T."/>
            <person name="Peeters S.H."/>
            <person name="Heuer A."/>
            <person name="Rast P."/>
            <person name="Oberbeckmann S."/>
            <person name="Bunk B."/>
            <person name="Jeske O."/>
            <person name="Meyerdierks A."/>
            <person name="Storesund J.E."/>
            <person name="Kallscheuer N."/>
            <person name="Luecker S."/>
            <person name="Lage O.M."/>
            <person name="Pohl T."/>
            <person name="Merkel B.J."/>
            <person name="Hornburger P."/>
            <person name="Mueller R.-W."/>
            <person name="Bruemmer F."/>
            <person name="Labrenz M."/>
            <person name="Spormann A.M."/>
            <person name="Op den Camp H."/>
            <person name="Overmann J."/>
            <person name="Amann R."/>
            <person name="Jetten M.S.M."/>
            <person name="Mascher T."/>
            <person name="Medema M.H."/>
            <person name="Devos D.P."/>
            <person name="Kaster A.-K."/>
            <person name="Ovreas L."/>
            <person name="Rohde M."/>
            <person name="Galperin M.Y."/>
            <person name="Jogler C."/>
        </authorList>
    </citation>
    <scope>NUCLEOTIDE SEQUENCE [LARGE SCALE GENOMIC DNA]</scope>
    <source>
        <strain evidence="3 4">ETA_A1</strain>
    </source>
</reference>
<keyword evidence="2" id="KW-0732">Signal</keyword>
<proteinExistence type="predicted"/>
<keyword evidence="4" id="KW-1185">Reference proteome</keyword>
<evidence type="ECO:0000256" key="1">
    <source>
        <dbReference type="SAM" id="MobiDB-lite"/>
    </source>
</evidence>
<gene>
    <name evidence="3" type="ORF">ETAA1_42270</name>
</gene>
<sequence length="633" mass="67215" precursor="true">MIRFRGKALGLGLALAAAPLAAQQPALLPPTVRGGEWSAGAPADAVWFPARGSTPASKQPPMLPPPPAVAPVPAVVKPVQAESEPVVHGPRTAAASTDLGPLPAIPAPPDVVAAPQPFPVASDLPPMPPIPTAMPTRPTAQPQPAPPPKAVEPLPIPPVPKTTEPVPTPPLPKAAEPPPIPPAKTAESLPPPRAAVPPSDAPVARPAPPPELPTAPPELLVPSVYGLPARHTAFGSDPVRISRDYPSLHDLFRLHHDRTADGADDPAAAPADDRGYVRLELLLWWVNPQRVPVLASTSTAGGLGFIGEPGTALLLGPGRLGDDFRAGMRVRGGWWCDEDGHLGLDGSFFFLGRDSVSTAFDSGTTPTITRPFFAANDGGFEFGERVARPGFSRGSLEAEATSALYGFDANIRHALCRTCGFRDEVFVGYRHLALNESLTVTENIVALPGNTADPAGTRIVVQDQFKTTNRFNGGQLGYAAERNWGRLSLDGRVSVALGNTHQTVEVSGFQQRQRPGEDAVFFPNGGLLAAGPNLGRFTDDRFTVVPEFTLNLGYWLTPSVKAYVGYNAMYWSNVVRPGDQVDRTIDVTFIPNPPINPATGQVPAFSGLNRPAVPFKQDHLWVNGIQFGAEWRW</sequence>
<evidence type="ECO:0000313" key="4">
    <source>
        <dbReference type="Proteomes" id="UP000319576"/>
    </source>
</evidence>
<feature type="chain" id="PRO_5021870123" description="BBP7 family outer membrane beta-barrel protein" evidence="2">
    <location>
        <begin position="23"/>
        <end position="633"/>
    </location>
</feature>